<evidence type="ECO:0000256" key="2">
    <source>
        <dbReference type="ARBA" id="ARBA00022771"/>
    </source>
</evidence>
<keyword evidence="4" id="KW-0472">Membrane</keyword>
<comment type="caution">
    <text evidence="6">The sequence shown here is derived from an EMBL/GenBank/DDBJ whole genome shotgun (WGS) entry which is preliminary data.</text>
</comment>
<sequence length="97" mass="10188">MQACQWQCQVCTCSNSAAHDTCEECGSTASPDRAGVSLWRKVLGGSGLLAAGAGALWLKFAWTMQLMGIAWLMLLGGFLAAWLATSWNNAPSAPSPP</sequence>
<feature type="transmembrane region" description="Helical" evidence="4">
    <location>
        <begin position="42"/>
        <end position="62"/>
    </location>
</feature>
<keyword evidence="3" id="KW-0862">Zinc</keyword>
<protein>
    <recommendedName>
        <fullName evidence="5">RanBP2-type domain-containing protein</fullName>
    </recommendedName>
</protein>
<keyword evidence="1" id="KW-0479">Metal-binding</keyword>
<feature type="domain" description="RanBP2-type" evidence="5">
    <location>
        <begin position="2"/>
        <end position="31"/>
    </location>
</feature>
<organism evidence="6 7">
    <name type="scientific">Massilia rubra</name>
    <dbReference type="NCBI Taxonomy" id="2607910"/>
    <lineage>
        <taxon>Bacteria</taxon>
        <taxon>Pseudomonadati</taxon>
        <taxon>Pseudomonadota</taxon>
        <taxon>Betaproteobacteria</taxon>
        <taxon>Burkholderiales</taxon>
        <taxon>Oxalobacteraceae</taxon>
        <taxon>Telluria group</taxon>
        <taxon>Massilia</taxon>
    </lineage>
</organism>
<dbReference type="RefSeq" id="WP_167222739.1">
    <property type="nucleotide sequence ID" value="NZ_VUYU01000003.1"/>
</dbReference>
<keyword evidence="7" id="KW-1185">Reference proteome</keyword>
<dbReference type="PROSITE" id="PS01358">
    <property type="entry name" value="ZF_RANBP2_1"/>
    <property type="match status" value="1"/>
</dbReference>
<dbReference type="Proteomes" id="UP000785613">
    <property type="component" value="Unassembled WGS sequence"/>
</dbReference>
<name>A0ABX0LGY1_9BURK</name>
<evidence type="ECO:0000256" key="3">
    <source>
        <dbReference type="ARBA" id="ARBA00022833"/>
    </source>
</evidence>
<evidence type="ECO:0000256" key="1">
    <source>
        <dbReference type="ARBA" id="ARBA00022723"/>
    </source>
</evidence>
<evidence type="ECO:0000313" key="7">
    <source>
        <dbReference type="Proteomes" id="UP000785613"/>
    </source>
</evidence>
<evidence type="ECO:0000259" key="5">
    <source>
        <dbReference type="PROSITE" id="PS50199"/>
    </source>
</evidence>
<accession>A0ABX0LGY1</accession>
<keyword evidence="4" id="KW-0812">Transmembrane</keyword>
<proteinExistence type="predicted"/>
<dbReference type="EMBL" id="VUYU01000003">
    <property type="protein sequence ID" value="NHZ33264.1"/>
    <property type="molecule type" value="Genomic_DNA"/>
</dbReference>
<evidence type="ECO:0000313" key="6">
    <source>
        <dbReference type="EMBL" id="NHZ33264.1"/>
    </source>
</evidence>
<feature type="transmembrane region" description="Helical" evidence="4">
    <location>
        <begin position="69"/>
        <end position="87"/>
    </location>
</feature>
<dbReference type="PROSITE" id="PS50199">
    <property type="entry name" value="ZF_RANBP2_2"/>
    <property type="match status" value="1"/>
</dbReference>
<evidence type="ECO:0000256" key="4">
    <source>
        <dbReference type="SAM" id="Phobius"/>
    </source>
</evidence>
<dbReference type="InterPro" id="IPR001876">
    <property type="entry name" value="Znf_RanBP2"/>
</dbReference>
<gene>
    <name evidence="6" type="ORF">F0185_06635</name>
</gene>
<keyword evidence="2" id="KW-0863">Zinc-finger</keyword>
<reference evidence="6 7" key="1">
    <citation type="submission" date="2019-09" db="EMBL/GenBank/DDBJ databases">
        <title>Taxonomy of Antarctic Massilia spp.: description of Massilia rubra sp. nov., Massilia aquatica sp. nov., Massilia mucilaginosa sp. nov., Massilia frigida sp. nov. isolated from streams, lakes and regoliths.</title>
        <authorList>
            <person name="Holochova P."/>
            <person name="Sedlacek I."/>
            <person name="Kralova S."/>
            <person name="Maslanova I."/>
            <person name="Busse H.-J."/>
            <person name="Stankova E."/>
            <person name="Vrbovska V."/>
            <person name="Kovarovic V."/>
            <person name="Bartak M."/>
            <person name="Svec P."/>
            <person name="Pantucek R."/>
        </authorList>
    </citation>
    <scope>NUCLEOTIDE SEQUENCE [LARGE SCALE GENOMIC DNA]</scope>
    <source>
        <strain evidence="6 7">CCM 8692</strain>
    </source>
</reference>
<keyword evidence="4" id="KW-1133">Transmembrane helix</keyword>